<sequence length="173" mass="19396">MKDVHGNRKLSAIGTILAVLLIILMCVMAAGTFWWRSLEYKRELRDIDMLNEAADIIKEAMDNDFTIENQIRDGDDAIDITLEDLMTGRDERCSALSGYLNTSLGFATHHAFRPVSRVAGNAEVYVRISRNGTVETLVTKTQGGHPIVCEYVTGDSTYTYTDESGRRKLFALR</sequence>
<evidence type="ECO:0000256" key="1">
    <source>
        <dbReference type="SAM" id="Phobius"/>
    </source>
</evidence>
<name>B7ATN5_9FIRM</name>
<reference evidence="2 3" key="1">
    <citation type="submission" date="2008-11" db="EMBL/GenBank/DDBJ databases">
        <title>Draft genome sequence of Bacteroides pectinophilus (ATCC 43243).</title>
        <authorList>
            <person name="Sudarsanam P."/>
            <person name="Ley R."/>
            <person name="Guruge J."/>
            <person name="Turnbaugh P.J."/>
            <person name="Mahowald M."/>
            <person name="Liep D."/>
            <person name="Gordon J."/>
        </authorList>
    </citation>
    <scope>NUCLEOTIDE SEQUENCE [LARGE SCALE GENOMIC DNA]</scope>
    <source>
        <strain evidence="2 3">ATCC 43243</strain>
    </source>
</reference>
<dbReference type="STRING" id="483218.BACPEC_01507"/>
<evidence type="ECO:0000313" key="2">
    <source>
        <dbReference type="EMBL" id="EEC57019.1"/>
    </source>
</evidence>
<dbReference type="AlphaFoldDB" id="B7ATN5"/>
<keyword evidence="1" id="KW-0812">Transmembrane</keyword>
<gene>
    <name evidence="2" type="ORF">BACPEC_01507</name>
</gene>
<keyword evidence="3" id="KW-1185">Reference proteome</keyword>
<reference evidence="2 3" key="2">
    <citation type="submission" date="2008-11" db="EMBL/GenBank/DDBJ databases">
        <authorList>
            <person name="Fulton L."/>
            <person name="Clifton S."/>
            <person name="Fulton B."/>
            <person name="Xu J."/>
            <person name="Minx P."/>
            <person name="Pepin K.H."/>
            <person name="Johnson M."/>
            <person name="Bhonagiri V."/>
            <person name="Nash W.E."/>
            <person name="Mardis E.R."/>
            <person name="Wilson R.K."/>
        </authorList>
    </citation>
    <scope>NUCLEOTIDE SEQUENCE [LARGE SCALE GENOMIC DNA]</scope>
    <source>
        <strain evidence="2 3">ATCC 43243</strain>
    </source>
</reference>
<proteinExistence type="predicted"/>
<dbReference type="EMBL" id="ABVQ01000036">
    <property type="protein sequence ID" value="EEC57019.1"/>
    <property type="molecule type" value="Genomic_DNA"/>
</dbReference>
<evidence type="ECO:0000313" key="3">
    <source>
        <dbReference type="Proteomes" id="UP000003136"/>
    </source>
</evidence>
<protein>
    <submittedName>
        <fullName evidence="2">Uncharacterized protein</fullName>
    </submittedName>
</protein>
<accession>B7ATN5</accession>
<comment type="caution">
    <text evidence="2">The sequence shown here is derived from an EMBL/GenBank/DDBJ whole genome shotgun (WGS) entry which is preliminary data.</text>
</comment>
<dbReference type="HOGENOM" id="CLU_1544580_0_0_9"/>
<keyword evidence="1" id="KW-1133">Transmembrane helix</keyword>
<keyword evidence="1" id="KW-0472">Membrane</keyword>
<dbReference type="Proteomes" id="UP000003136">
    <property type="component" value="Unassembled WGS sequence"/>
</dbReference>
<feature type="transmembrane region" description="Helical" evidence="1">
    <location>
        <begin position="12"/>
        <end position="35"/>
    </location>
</feature>
<organism evidence="2 3">
    <name type="scientific">[Bacteroides] pectinophilus ATCC 43243</name>
    <dbReference type="NCBI Taxonomy" id="483218"/>
    <lineage>
        <taxon>Bacteria</taxon>
        <taxon>Bacillati</taxon>
        <taxon>Bacillota</taxon>
        <taxon>Clostridia</taxon>
        <taxon>Eubacteriales</taxon>
    </lineage>
</organism>